<accession>A0ABY7DZQ1</accession>
<organism evidence="2 3">
    <name type="scientific">Mya arenaria</name>
    <name type="common">Soft-shell clam</name>
    <dbReference type="NCBI Taxonomy" id="6604"/>
    <lineage>
        <taxon>Eukaryota</taxon>
        <taxon>Metazoa</taxon>
        <taxon>Spiralia</taxon>
        <taxon>Lophotrochozoa</taxon>
        <taxon>Mollusca</taxon>
        <taxon>Bivalvia</taxon>
        <taxon>Autobranchia</taxon>
        <taxon>Heteroconchia</taxon>
        <taxon>Euheterodonta</taxon>
        <taxon>Imparidentia</taxon>
        <taxon>Neoheterodontei</taxon>
        <taxon>Myida</taxon>
        <taxon>Myoidea</taxon>
        <taxon>Myidae</taxon>
        <taxon>Mya</taxon>
    </lineage>
</organism>
<evidence type="ECO:0000256" key="1">
    <source>
        <dbReference type="SAM" id="SignalP"/>
    </source>
</evidence>
<keyword evidence="1" id="KW-0732">Signal</keyword>
<reference evidence="2" key="1">
    <citation type="submission" date="2022-11" db="EMBL/GenBank/DDBJ databases">
        <title>Centuries of genome instability and evolution in soft-shell clam transmissible cancer (bioRxiv).</title>
        <authorList>
            <person name="Hart S.F.M."/>
            <person name="Yonemitsu M.A."/>
            <person name="Giersch R.M."/>
            <person name="Beal B.F."/>
            <person name="Arriagada G."/>
            <person name="Davis B.W."/>
            <person name="Ostrander E.A."/>
            <person name="Goff S.P."/>
            <person name="Metzger M.J."/>
        </authorList>
    </citation>
    <scope>NUCLEOTIDE SEQUENCE</scope>
    <source>
        <strain evidence="2">MELC-2E11</strain>
        <tissue evidence="2">Siphon/mantle</tissue>
    </source>
</reference>
<feature type="non-terminal residue" evidence="2">
    <location>
        <position position="1"/>
    </location>
</feature>
<sequence>MLRLSAFLLLGACSLGVIAGRSTYGGSGGNGGFAGLLGASRNGVLNGIGSMGAGAVNMPVFAYAPFLPNSGAGSGSFGSRMGFAGFGGPSLSGPGAGRTGSSGSYGSSGGAGIAGIAGLSSSLRMRSRNGNAGGLVNIGPNVVDFVPLSTSSFSLFPTRSDMIPVNGMVAGGINTNAGGMGAIGMNSNAGSMGAGGMNAITGGMGAGGMNDDAGGMAIGGMNANTGGMGAVGNGGAGAVAGTGMGSMDAAAMNAVMNAGGMGGLAGGISAGTASNARNTGIAANMAAVDMGAAIVAMNSMARAERNAGMNAGINSAIGGGMNSGMGGVDVGGSTGGVNAAMVSVAMVPSAGTGNASPMNLGGKGDAISGGIAGFGMQGLTHIGNGCYIDEAGNIVKLGEGVAGVAGAGNSGYGKWKLLAHNPAYLVTPVKYTTASANLRWSYSPVYHASPFFDFCIVFYVIKCFVLH</sequence>
<evidence type="ECO:0000313" key="3">
    <source>
        <dbReference type="Proteomes" id="UP001164746"/>
    </source>
</evidence>
<proteinExistence type="predicted"/>
<feature type="chain" id="PRO_5045071960" evidence="1">
    <location>
        <begin position="20"/>
        <end position="467"/>
    </location>
</feature>
<name>A0ABY7DZQ1_MYAAR</name>
<gene>
    <name evidence="2" type="ORF">MAR_009057</name>
</gene>
<keyword evidence="3" id="KW-1185">Reference proteome</keyword>
<evidence type="ECO:0000313" key="2">
    <source>
        <dbReference type="EMBL" id="WAR02499.1"/>
    </source>
</evidence>
<protein>
    <submittedName>
        <fullName evidence="2">Uncharacterized protein</fullName>
    </submittedName>
</protein>
<dbReference type="EMBL" id="CP111015">
    <property type="protein sequence ID" value="WAR02499.1"/>
    <property type="molecule type" value="Genomic_DNA"/>
</dbReference>
<feature type="signal peptide" evidence="1">
    <location>
        <begin position="1"/>
        <end position="19"/>
    </location>
</feature>
<dbReference type="Proteomes" id="UP001164746">
    <property type="component" value="Chromosome 4"/>
</dbReference>